<evidence type="ECO:0000259" key="2">
    <source>
        <dbReference type="Pfam" id="PF24509"/>
    </source>
</evidence>
<dbReference type="InterPro" id="IPR057642">
    <property type="entry name" value="TXNDC16_2nd"/>
</dbReference>
<protein>
    <submittedName>
        <fullName evidence="4">Thioredoxin domain-containing protein 16</fullName>
    </submittedName>
</protein>
<accession>L5K1Q2</accession>
<feature type="compositionally biased region" description="Basic and acidic residues" evidence="1">
    <location>
        <begin position="538"/>
        <end position="565"/>
    </location>
</feature>
<dbReference type="PANTHER" id="PTHR22699:SF1">
    <property type="entry name" value="THIOREDOXIN DOMAIN-CONTAINING PROTEIN 16"/>
    <property type="match status" value="1"/>
</dbReference>
<sequence length="594" mass="67760">MYVLNKEYCKNIVEGLNDNVKYLAHKHRAIMEAAFVYGTTYQFVLTTEIALLRSIGREDIEYAHLYFFHCKPVLDLTQQCRRTLMGQPLTTLNIYRFIKSVEAPLLTEVAEDPQQVSTIHLQLGLPLVFIVSRHATYEADRRTAEWVAWRLLGKAGVLLLLRDSLDVDIPQQANVVFKREEGMPVEFLVFHDIDLVISHVENNVYIEEVQEDEDDDMEGPDMGIQDDEVAETVYRDRKRQLPLELTVELTEETFNATVTASDSIVLFYAGCTSIMLLTRINCADWSDVCTKQNVTEFPVVKMYKEGKNPVSYAAKEDFTEAGKYLKGYVVTGIYSEDDVSILSNKYTATLPALLLARHKEGKVESIPLANTHVQDIVQIITNSLLETFPEITVENLPTYLRLQKPLLILFSNGSINPQHKKAVLTLVKGKHLDLVTPCWLNLKNTPVGRRILQAYFDVLPPLPLLVVVNLHSGGQVFAFPSDQAITEQNLLLWLKKLEAGLESHIAILPAQEWKPPLPAYNFLRMMDAAASSHHPTRKSPECMKETDVQENDKEQHEDKSAIRKEPIETLRIKRWNRSNVFKAEKSFKHDNKEL</sequence>
<dbReference type="CDD" id="cd02961">
    <property type="entry name" value="PDI_a_family"/>
    <property type="match status" value="1"/>
</dbReference>
<reference evidence="5" key="1">
    <citation type="journal article" date="2013" name="Science">
        <title>Comparative analysis of bat genomes provides insight into the evolution of flight and immunity.</title>
        <authorList>
            <person name="Zhang G."/>
            <person name="Cowled C."/>
            <person name="Shi Z."/>
            <person name="Huang Z."/>
            <person name="Bishop-Lilly K.A."/>
            <person name="Fang X."/>
            <person name="Wynne J.W."/>
            <person name="Xiong Z."/>
            <person name="Baker M.L."/>
            <person name="Zhao W."/>
            <person name="Tachedjian M."/>
            <person name="Zhu Y."/>
            <person name="Zhou P."/>
            <person name="Jiang X."/>
            <person name="Ng J."/>
            <person name="Yang L."/>
            <person name="Wu L."/>
            <person name="Xiao J."/>
            <person name="Feng Y."/>
            <person name="Chen Y."/>
            <person name="Sun X."/>
            <person name="Zhang Y."/>
            <person name="Marsh G.A."/>
            <person name="Crameri G."/>
            <person name="Broder C.C."/>
            <person name="Frey K.G."/>
            <person name="Wang L.F."/>
            <person name="Wang J."/>
        </authorList>
    </citation>
    <scope>NUCLEOTIDE SEQUENCE [LARGE SCALE GENOMIC DNA]</scope>
</reference>
<proteinExistence type="predicted"/>
<dbReference type="FunCoup" id="L5K1Q2">
    <property type="interactions" value="1217"/>
</dbReference>
<dbReference type="Proteomes" id="UP000010552">
    <property type="component" value="Unassembled WGS sequence"/>
</dbReference>
<evidence type="ECO:0000256" key="1">
    <source>
        <dbReference type="SAM" id="MobiDB-lite"/>
    </source>
</evidence>
<dbReference type="Pfam" id="PF24510">
    <property type="entry name" value="TXNDC16_3rd"/>
    <property type="match status" value="1"/>
</dbReference>
<evidence type="ECO:0000259" key="3">
    <source>
        <dbReference type="Pfam" id="PF24510"/>
    </source>
</evidence>
<organism evidence="4 5">
    <name type="scientific">Pteropus alecto</name>
    <name type="common">Black flying fox</name>
    <dbReference type="NCBI Taxonomy" id="9402"/>
    <lineage>
        <taxon>Eukaryota</taxon>
        <taxon>Metazoa</taxon>
        <taxon>Chordata</taxon>
        <taxon>Craniata</taxon>
        <taxon>Vertebrata</taxon>
        <taxon>Euteleostomi</taxon>
        <taxon>Mammalia</taxon>
        <taxon>Eutheria</taxon>
        <taxon>Laurasiatheria</taxon>
        <taxon>Chiroptera</taxon>
        <taxon>Yinpterochiroptera</taxon>
        <taxon>Pteropodoidea</taxon>
        <taxon>Pteropodidae</taxon>
        <taxon>Pteropodinae</taxon>
        <taxon>Pteropus</taxon>
    </lineage>
</organism>
<dbReference type="STRING" id="9402.L5K1Q2"/>
<feature type="domain" description="TXNDC16 third thioredoxin-like" evidence="3">
    <location>
        <begin position="105"/>
        <end position="194"/>
    </location>
</feature>
<dbReference type="AlphaFoldDB" id="L5K1Q2"/>
<dbReference type="EMBL" id="KB031042">
    <property type="protein sequence ID" value="ELK05267.1"/>
    <property type="molecule type" value="Genomic_DNA"/>
</dbReference>
<dbReference type="SUPFAM" id="SSF52833">
    <property type="entry name" value="Thioredoxin-like"/>
    <property type="match status" value="1"/>
</dbReference>
<dbReference type="InterPro" id="IPR057645">
    <property type="entry name" value="TXNDC16_3rd"/>
</dbReference>
<dbReference type="InterPro" id="IPR040090">
    <property type="entry name" value="TXNDC16"/>
</dbReference>
<feature type="region of interest" description="Disordered" evidence="1">
    <location>
        <begin position="531"/>
        <end position="565"/>
    </location>
</feature>
<dbReference type="InterPro" id="IPR036249">
    <property type="entry name" value="Thioredoxin-like_sf"/>
</dbReference>
<feature type="domain" description="TXNDC16 second thioredoxin-like" evidence="2">
    <location>
        <begin position="25"/>
        <end position="104"/>
    </location>
</feature>
<name>L5K1Q2_PTEAL</name>
<dbReference type="Pfam" id="PF13848">
    <property type="entry name" value="Thioredoxin_6"/>
    <property type="match status" value="1"/>
</dbReference>
<dbReference type="InParanoid" id="L5K1Q2"/>
<keyword evidence="5" id="KW-1185">Reference proteome</keyword>
<gene>
    <name evidence="4" type="ORF">PAL_GLEAN10023300</name>
</gene>
<dbReference type="PANTHER" id="PTHR22699">
    <property type="entry name" value="THIOREDOXIN DOMAIN-CONTAINING PROTEIN 16"/>
    <property type="match status" value="1"/>
</dbReference>
<dbReference type="Pfam" id="PF24509">
    <property type="entry name" value="TXNDC16_2nd"/>
    <property type="match status" value="1"/>
</dbReference>
<dbReference type="Gene3D" id="3.40.30.10">
    <property type="entry name" value="Glutaredoxin"/>
    <property type="match status" value="1"/>
</dbReference>
<evidence type="ECO:0000313" key="5">
    <source>
        <dbReference type="Proteomes" id="UP000010552"/>
    </source>
</evidence>
<evidence type="ECO:0000313" key="4">
    <source>
        <dbReference type="EMBL" id="ELK05267.1"/>
    </source>
</evidence>